<dbReference type="EC" id="2.7.7.6" evidence="3"/>
<comment type="catalytic activity">
    <reaction evidence="3">
        <text>RNA(n) + a ribonucleoside 5'-triphosphate = RNA(n+1) + diphosphate</text>
        <dbReference type="Rhea" id="RHEA:21248"/>
        <dbReference type="Rhea" id="RHEA-COMP:14527"/>
        <dbReference type="Rhea" id="RHEA-COMP:17342"/>
        <dbReference type="ChEBI" id="CHEBI:33019"/>
        <dbReference type="ChEBI" id="CHEBI:61557"/>
        <dbReference type="ChEBI" id="CHEBI:140395"/>
        <dbReference type="EC" id="2.7.7.6"/>
    </reaction>
</comment>
<proteinExistence type="inferred from homology"/>
<keyword evidence="7" id="KW-1185">Reference proteome</keyword>
<dbReference type="InterPro" id="IPR012757">
    <property type="entry name" value="RPO1C"/>
</dbReference>
<keyword evidence="2" id="KW-0862">Zinc</keyword>
<dbReference type="NCBIfam" id="TIGR02389">
    <property type="entry name" value="RNA_pol_rpoA2"/>
    <property type="match status" value="1"/>
</dbReference>
<dbReference type="InterPro" id="IPR015700">
    <property type="entry name" value="RPC1"/>
</dbReference>
<dbReference type="GO" id="GO:0046872">
    <property type="term" value="F:metal ion binding"/>
    <property type="evidence" value="ECO:0007669"/>
    <property type="project" value="UniProtKB-KW"/>
</dbReference>
<keyword evidence="3" id="KW-0238">DNA-binding</keyword>
<feature type="region of interest" description="Disordered" evidence="4">
    <location>
        <begin position="1"/>
        <end position="29"/>
    </location>
</feature>
<evidence type="ECO:0000313" key="6">
    <source>
        <dbReference type="EMBL" id="ADL19582.1"/>
    </source>
</evidence>
<comment type="similarity">
    <text evidence="3">Belongs to the RNA polymerase beta' chain family.</text>
</comment>
<reference evidence="6 7" key="1">
    <citation type="journal article" date="2010" name="Appl. Environ. Microbiol.">
        <title>The genome sequence of the crenarchaeon Acidilobus saccharovorans supports a new order, Acidilobales, and suggests an important ecological role in terrestrial acidic hot springs.</title>
        <authorList>
            <person name="Mardanov A.V."/>
            <person name="Svetlitchnyi V.A."/>
            <person name="Beletsky A.V."/>
            <person name="Prokofeva M.I."/>
            <person name="Bonch-Osmolovskaya E.A."/>
            <person name="Ravin N.V."/>
            <person name="Skryabin K.G."/>
        </authorList>
    </citation>
    <scope>NUCLEOTIDE SEQUENCE [LARGE SCALE GENOMIC DNA]</scope>
    <source>
        <strain evidence="7">DSM 16705 / JCM 18335 / VKM B-2471 / 345-15</strain>
    </source>
</reference>
<keyword evidence="3 6" id="KW-0808">Transferase</keyword>
<dbReference type="STRING" id="666510.ASAC_1177"/>
<evidence type="ECO:0000256" key="4">
    <source>
        <dbReference type="SAM" id="MobiDB-lite"/>
    </source>
</evidence>
<dbReference type="Pfam" id="PF04998">
    <property type="entry name" value="RNA_pol_Rpb1_5"/>
    <property type="match status" value="1"/>
</dbReference>
<keyword evidence="3" id="KW-0804">Transcription</keyword>
<dbReference type="CDD" id="cd06528">
    <property type="entry name" value="RNAP_A"/>
    <property type="match status" value="1"/>
</dbReference>
<organism evidence="6 7">
    <name type="scientific">Acidilobus saccharovorans (strain DSM 16705 / JCM 18335 / VKM B-2471 / 345-15)</name>
    <dbReference type="NCBI Taxonomy" id="666510"/>
    <lineage>
        <taxon>Archaea</taxon>
        <taxon>Thermoproteota</taxon>
        <taxon>Thermoprotei</taxon>
        <taxon>Acidilobales</taxon>
        <taxon>Acidilobaceae</taxon>
        <taxon>Acidilobus</taxon>
    </lineage>
</organism>
<evidence type="ECO:0000259" key="5">
    <source>
        <dbReference type="Pfam" id="PF04998"/>
    </source>
</evidence>
<comment type="subcellular location">
    <subcellularLocation>
        <location evidence="3">Cytoplasm</location>
    </subcellularLocation>
</comment>
<dbReference type="HAMAP" id="MF_00411">
    <property type="entry name" value="RNApol_arch_Rpo1C"/>
    <property type="match status" value="1"/>
</dbReference>
<name>D9Q2P4_ACIS3</name>
<dbReference type="GO" id="GO:0003677">
    <property type="term" value="F:DNA binding"/>
    <property type="evidence" value="ECO:0007669"/>
    <property type="project" value="UniProtKB-UniRule"/>
</dbReference>
<dbReference type="Proteomes" id="UP000000346">
    <property type="component" value="Chromosome"/>
</dbReference>
<gene>
    <name evidence="3" type="primary">rpo1C</name>
    <name evidence="3" type="synonym">rpoA2</name>
    <name evidence="6" type="ordered locus">ASAC_1177</name>
</gene>
<dbReference type="PANTHER" id="PTHR48446:SF1">
    <property type="entry name" value="DNA-DIRECTED RNA POLYMERASE SUBUNIT BETA' N-TERMINAL SECTION"/>
    <property type="match status" value="1"/>
</dbReference>
<keyword evidence="1" id="KW-0479">Metal-binding</keyword>
<feature type="domain" description="RNA polymerase Rpb1" evidence="5">
    <location>
        <begin position="57"/>
        <end position="371"/>
    </location>
</feature>
<accession>D9Q2P4</accession>
<dbReference type="KEGG" id="asc:ASAC_1177"/>
<dbReference type="HOGENOM" id="CLU_037097_1_0_2"/>
<evidence type="ECO:0000256" key="3">
    <source>
        <dbReference type="HAMAP-Rule" id="MF_00411"/>
    </source>
</evidence>
<evidence type="ECO:0000313" key="7">
    <source>
        <dbReference type="Proteomes" id="UP000000346"/>
    </source>
</evidence>
<dbReference type="PANTHER" id="PTHR48446">
    <property type="entry name" value="DNA-DIRECTED RNA POLYMERASE SUBUNIT BETA' N-TERMINAL SECTION"/>
    <property type="match status" value="1"/>
</dbReference>
<dbReference type="InParanoid" id="D9Q2P4"/>
<evidence type="ECO:0000256" key="1">
    <source>
        <dbReference type="ARBA" id="ARBA00022723"/>
    </source>
</evidence>
<dbReference type="InterPro" id="IPR007081">
    <property type="entry name" value="RNA_pol_Rpb1_5"/>
</dbReference>
<keyword evidence="3 6" id="KW-0240">DNA-directed RNA polymerase</keyword>
<comment type="function">
    <text evidence="3">DNA-dependent RNA polymerase (RNAP) catalyzes the transcription of DNA into RNA using the four ribonucleoside triphosphates as substrates. Forms part of the jaw domain.</text>
</comment>
<dbReference type="GO" id="GO:0003899">
    <property type="term" value="F:DNA-directed RNA polymerase activity"/>
    <property type="evidence" value="ECO:0007669"/>
    <property type="project" value="UniProtKB-UniRule"/>
</dbReference>
<dbReference type="GO" id="GO:0000428">
    <property type="term" value="C:DNA-directed RNA polymerase complex"/>
    <property type="evidence" value="ECO:0007669"/>
    <property type="project" value="UniProtKB-KW"/>
</dbReference>
<dbReference type="Gene3D" id="1.10.150.390">
    <property type="match status" value="1"/>
</dbReference>
<dbReference type="OrthoDB" id="372142at2157"/>
<dbReference type="eggNOG" id="arCOG04256">
    <property type="taxonomic scope" value="Archaea"/>
</dbReference>
<feature type="compositionally biased region" description="Basic and acidic residues" evidence="4">
    <location>
        <begin position="1"/>
        <end position="13"/>
    </location>
</feature>
<sequence>MKVAKRTSDEGRRVRSRKTKKEAEASEMELGETLKRKLDAAKSLLPPSLYDELYSKVVESQELSAEQKIKVIEDAVRAYISSMVQPGEAVGVVTAQSIGEPGTQMTLRTFHYAGLMEFDVTLGLPRLIEIVDARHEPSTPMMKIYLEEKYADNLEMARKIAREIEYTTIGNIVDEISYTLGDRTFIVKLDPDMVTDRGLTEDEIMEAFERLKLGDVGKGEDEYTVVLNVSESVLPDDALYDLRSYSEIVSKIKKGYVRGIKGIKRTIIQEHTDEKTGKHEYVIIAEGSNLAEVMRVDGVDATRVETNNIYEIADVLGIEAARNSIIKEIMDVLQSSGLDVDIRHVMLVADIMTWTGKIRQIGRLGVVGEKPSVIARAAFEVTVNQLYNAAVKGEEEKFSGVTESIVAGLPPRVGTGIVMLSVGINALKSLQPKVSQQEEPSKTGQE</sequence>
<keyword evidence="3 6" id="KW-0548">Nucleotidyltransferase</keyword>
<evidence type="ECO:0000256" key="2">
    <source>
        <dbReference type="ARBA" id="ARBA00022833"/>
    </source>
</evidence>
<dbReference type="GO" id="GO:0005737">
    <property type="term" value="C:cytoplasm"/>
    <property type="evidence" value="ECO:0007669"/>
    <property type="project" value="UniProtKB-SubCell"/>
</dbReference>
<dbReference type="EMBL" id="CP001742">
    <property type="protein sequence ID" value="ADL19582.1"/>
    <property type="molecule type" value="Genomic_DNA"/>
</dbReference>
<dbReference type="GO" id="GO:0006351">
    <property type="term" value="P:DNA-templated transcription"/>
    <property type="evidence" value="ECO:0007669"/>
    <property type="project" value="UniProtKB-UniRule"/>
</dbReference>
<dbReference type="FunCoup" id="D9Q2P4">
    <property type="interactions" value="8"/>
</dbReference>
<dbReference type="AlphaFoldDB" id="D9Q2P4"/>
<dbReference type="SUPFAM" id="SSF64484">
    <property type="entry name" value="beta and beta-prime subunits of DNA dependent RNA-polymerase"/>
    <property type="match status" value="1"/>
</dbReference>
<keyword evidence="3" id="KW-0963">Cytoplasm</keyword>
<comment type="subunit">
    <text evidence="3">Part of the RNA polymerase complex.</text>
</comment>
<protein>
    <recommendedName>
        <fullName evidence="3">DNA-directed RNA polymerase subunit Rpo1C</fullName>
        <ecNumber evidence="3">2.7.7.6</ecNumber>
    </recommendedName>
    <alternativeName>
        <fullName evidence="3">DNA-directed RNA polymerase subunit A''</fullName>
    </alternativeName>
</protein>